<comment type="caution">
    <text evidence="2">The sequence shown here is derived from an EMBL/GenBank/DDBJ whole genome shotgun (WGS) entry which is preliminary data.</text>
</comment>
<dbReference type="PROSITE" id="PS51257">
    <property type="entry name" value="PROKAR_LIPOPROTEIN"/>
    <property type="match status" value="1"/>
</dbReference>
<sequence>MCLTRSISRCLLSALVVAAACQSKKQQAHTLQEFVRVQEIESVEAYNYSGQHWLSAAELQDFKSRFGAMRYEPGGGRQLKSVDMGTTVFVLHSRGQTHHLIGSPTSQYLGIPRALATQNREELSDEDQHTQDVLLFEFSRPTNINNYRHGPKIPKRH</sequence>
<name>A0A431U6I0_9BACT</name>
<evidence type="ECO:0000313" key="3">
    <source>
        <dbReference type="Proteomes" id="UP000282184"/>
    </source>
</evidence>
<feature type="chain" id="PRO_5019426041" evidence="1">
    <location>
        <begin position="20"/>
        <end position="157"/>
    </location>
</feature>
<dbReference type="OrthoDB" id="9841778at2"/>
<evidence type="ECO:0000313" key="2">
    <source>
        <dbReference type="EMBL" id="RTQ52246.1"/>
    </source>
</evidence>
<dbReference type="AlphaFoldDB" id="A0A431U6I0"/>
<evidence type="ECO:0000256" key="1">
    <source>
        <dbReference type="SAM" id="SignalP"/>
    </source>
</evidence>
<keyword evidence="3" id="KW-1185">Reference proteome</keyword>
<gene>
    <name evidence="2" type="ORF">EJV47_04260</name>
</gene>
<organism evidence="2 3">
    <name type="scientific">Hymenobacter gummosus</name>
    <dbReference type="NCBI Taxonomy" id="1776032"/>
    <lineage>
        <taxon>Bacteria</taxon>
        <taxon>Pseudomonadati</taxon>
        <taxon>Bacteroidota</taxon>
        <taxon>Cytophagia</taxon>
        <taxon>Cytophagales</taxon>
        <taxon>Hymenobacteraceae</taxon>
        <taxon>Hymenobacter</taxon>
    </lineage>
</organism>
<dbReference type="Proteomes" id="UP000282184">
    <property type="component" value="Unassembled WGS sequence"/>
</dbReference>
<accession>A0A431U6I0</accession>
<reference evidence="2 3" key="1">
    <citation type="submission" date="2018-12" db="EMBL/GenBank/DDBJ databases">
        <title>Hymenobacter gummosus sp. nov., isolated from a spring.</title>
        <authorList>
            <person name="Nie L."/>
        </authorList>
    </citation>
    <scope>NUCLEOTIDE SEQUENCE [LARGE SCALE GENOMIC DNA]</scope>
    <source>
        <strain evidence="2 3">KCTC 52166</strain>
    </source>
</reference>
<protein>
    <submittedName>
        <fullName evidence="2">Uncharacterized protein</fullName>
    </submittedName>
</protein>
<dbReference type="RefSeq" id="WP_126691904.1">
    <property type="nucleotide sequence ID" value="NZ_RXOF01000002.1"/>
</dbReference>
<dbReference type="EMBL" id="RXOF01000002">
    <property type="protein sequence ID" value="RTQ52246.1"/>
    <property type="molecule type" value="Genomic_DNA"/>
</dbReference>
<keyword evidence="1" id="KW-0732">Signal</keyword>
<proteinExistence type="predicted"/>
<feature type="signal peptide" evidence="1">
    <location>
        <begin position="1"/>
        <end position="19"/>
    </location>
</feature>